<feature type="domain" description="Calcineurin-like phosphoesterase" evidence="2">
    <location>
        <begin position="54"/>
        <end position="126"/>
    </location>
</feature>
<dbReference type="SUPFAM" id="SSF56300">
    <property type="entry name" value="Metallo-dependent phosphatases"/>
    <property type="match status" value="1"/>
</dbReference>
<dbReference type="InterPro" id="IPR029052">
    <property type="entry name" value="Metallo-depent_PP-like"/>
</dbReference>
<dbReference type="AlphaFoldDB" id="A0A0D2M239"/>
<sequence length="536" mass="57359">MNGIKSLCMRRSPQRRPPQQAPSAADQRRTPTRRCATSATNAAEERAADGSIAVYAISDLHTDHPANLRWLEGLAPPPWRGPAAHTNVLLVAGDISHDLGLIRRSLQLLRASYDRVLFVAGNHECWRHTNDHTLRNVAAAHASPGSTCGSAGPTVLPQVKGDEQQRGGAADSVAKLEAVHALCRELRVDTQPLRLGRLWIAPVLSWHHKDWDKEPDIPGVPGATPLTISDYSACTWPSETVGASSHGARELAAWFDALNEAPGTERAAAWGELWKCACSGGGGIESNDENGGSSSSRSGNGSSSSRSSSSDSYDIISFSHFLPLQALLPEKRFLAFPPLAKAVGSDFLAERLRRLQPALHVFAHSHFAWDCTLGGTRYVQAPLCYPSERVRRGKSIRLGLSVAAWQRQQEEQGLGGPGVAVAAGVAEARDGQQDAGGDSGVPGSGEGLESDLPLLIYVAHFAGSSGGDGGGSDEWHAQWAPPLEAMWSNYYQSNPRQPLVTTLAPWVAPRFERRRQRLAAVALTSSTDSSSDTEAG</sequence>
<keyword evidence="4" id="KW-1185">Reference proteome</keyword>
<evidence type="ECO:0000313" key="3">
    <source>
        <dbReference type="EMBL" id="KIY97704.1"/>
    </source>
</evidence>
<dbReference type="InterPro" id="IPR052963">
    <property type="entry name" value="Pantetheine_PDE"/>
</dbReference>
<proteinExistence type="predicted"/>
<dbReference type="KEGG" id="mng:MNEG_10258"/>
<evidence type="ECO:0000313" key="4">
    <source>
        <dbReference type="Proteomes" id="UP000054498"/>
    </source>
</evidence>
<organism evidence="3 4">
    <name type="scientific">Monoraphidium neglectum</name>
    <dbReference type="NCBI Taxonomy" id="145388"/>
    <lineage>
        <taxon>Eukaryota</taxon>
        <taxon>Viridiplantae</taxon>
        <taxon>Chlorophyta</taxon>
        <taxon>core chlorophytes</taxon>
        <taxon>Chlorophyceae</taxon>
        <taxon>CS clade</taxon>
        <taxon>Sphaeropleales</taxon>
        <taxon>Selenastraceae</taxon>
        <taxon>Monoraphidium</taxon>
    </lineage>
</organism>
<evidence type="ECO:0000259" key="2">
    <source>
        <dbReference type="Pfam" id="PF00149"/>
    </source>
</evidence>
<dbReference type="GO" id="GO:0016787">
    <property type="term" value="F:hydrolase activity"/>
    <property type="evidence" value="ECO:0007669"/>
    <property type="project" value="InterPro"/>
</dbReference>
<feature type="region of interest" description="Disordered" evidence="1">
    <location>
        <begin position="1"/>
        <end position="34"/>
    </location>
</feature>
<dbReference type="Pfam" id="PF00149">
    <property type="entry name" value="Metallophos"/>
    <property type="match status" value="1"/>
</dbReference>
<dbReference type="PANTHER" id="PTHR36492">
    <property type="match status" value="1"/>
</dbReference>
<dbReference type="RefSeq" id="XP_013896724.1">
    <property type="nucleotide sequence ID" value="XM_014041270.1"/>
</dbReference>
<dbReference type="InterPro" id="IPR004843">
    <property type="entry name" value="Calcineurin-like_PHP"/>
</dbReference>
<gene>
    <name evidence="3" type="ORF">MNEG_10258</name>
</gene>
<feature type="region of interest" description="Disordered" evidence="1">
    <location>
        <begin position="285"/>
        <end position="308"/>
    </location>
</feature>
<feature type="compositionally biased region" description="Low complexity" evidence="1">
    <location>
        <begin position="289"/>
        <end position="308"/>
    </location>
</feature>
<reference evidence="3 4" key="1">
    <citation type="journal article" date="2013" name="BMC Genomics">
        <title>Reconstruction of the lipid metabolism for the microalga Monoraphidium neglectum from its genome sequence reveals characteristics suitable for biofuel production.</title>
        <authorList>
            <person name="Bogen C."/>
            <person name="Al-Dilaimi A."/>
            <person name="Albersmeier A."/>
            <person name="Wichmann J."/>
            <person name="Grundmann M."/>
            <person name="Rupp O."/>
            <person name="Lauersen K.J."/>
            <person name="Blifernez-Klassen O."/>
            <person name="Kalinowski J."/>
            <person name="Goesmann A."/>
            <person name="Mussgnug J.H."/>
            <person name="Kruse O."/>
        </authorList>
    </citation>
    <scope>NUCLEOTIDE SEQUENCE [LARGE SCALE GENOMIC DNA]</scope>
    <source>
        <strain evidence="3 4">SAG 48.87</strain>
    </source>
</reference>
<dbReference type="Proteomes" id="UP000054498">
    <property type="component" value="Unassembled WGS sequence"/>
</dbReference>
<dbReference type="EMBL" id="KK102463">
    <property type="protein sequence ID" value="KIY97704.1"/>
    <property type="molecule type" value="Genomic_DNA"/>
</dbReference>
<evidence type="ECO:0000256" key="1">
    <source>
        <dbReference type="SAM" id="MobiDB-lite"/>
    </source>
</evidence>
<dbReference type="STRING" id="145388.A0A0D2M239"/>
<protein>
    <recommendedName>
        <fullName evidence="2">Calcineurin-like phosphoesterase domain-containing protein</fullName>
    </recommendedName>
</protein>
<dbReference type="GeneID" id="25727402"/>
<dbReference type="OrthoDB" id="550558at2759"/>
<name>A0A0D2M239_9CHLO</name>
<accession>A0A0D2M239</accession>
<dbReference type="PANTHER" id="PTHR36492:SF2">
    <property type="entry name" value="[ACYL-CARRIER-PROTEIN] PHOSPHODIESTERASE PPTH"/>
    <property type="match status" value="1"/>
</dbReference>